<dbReference type="PANTHER" id="PTHR32125:SF8">
    <property type="entry name" value="RIBITOL-5-PHOSPHATE CYTIDYLYLTRANSFERASE"/>
    <property type="match status" value="1"/>
</dbReference>
<comment type="function">
    <text evidence="4">Catalyzes the transfer of the cytidylyl group of CTP to D-ribitol 5-phosphate.</text>
</comment>
<dbReference type="InterPro" id="IPR034683">
    <property type="entry name" value="IspD/TarI"/>
</dbReference>
<keyword evidence="3 4" id="KW-0777">Teichoic acid biosynthesis</keyword>
<evidence type="ECO:0000256" key="1">
    <source>
        <dbReference type="ARBA" id="ARBA00022679"/>
    </source>
</evidence>
<feature type="site" description="Transition state stabilizer" evidence="4">
    <location>
        <position position="22"/>
    </location>
</feature>
<feature type="site" description="Positions ribitol 5-phosphate for the nucleophilic attack" evidence="4">
    <location>
        <position position="159"/>
    </location>
</feature>
<dbReference type="NCBIfam" id="NF001183">
    <property type="entry name" value="PRK00155.1-3"/>
    <property type="match status" value="1"/>
</dbReference>
<dbReference type="HAMAP" id="MF_02068">
    <property type="entry name" value="TarI"/>
    <property type="match status" value="1"/>
</dbReference>
<evidence type="ECO:0000256" key="2">
    <source>
        <dbReference type="ARBA" id="ARBA00022695"/>
    </source>
</evidence>
<comment type="catalytic activity">
    <reaction evidence="4">
        <text>D-ribitol 5-phosphate + CTP + H(+) = CDP-L-ribitol + diphosphate</text>
        <dbReference type="Rhea" id="RHEA:12456"/>
        <dbReference type="ChEBI" id="CHEBI:15378"/>
        <dbReference type="ChEBI" id="CHEBI:33019"/>
        <dbReference type="ChEBI" id="CHEBI:37563"/>
        <dbReference type="ChEBI" id="CHEBI:57608"/>
        <dbReference type="ChEBI" id="CHEBI:57695"/>
        <dbReference type="EC" id="2.7.7.40"/>
    </reaction>
</comment>
<dbReference type="CDD" id="cd02516">
    <property type="entry name" value="CDP-ME_synthetase"/>
    <property type="match status" value="1"/>
</dbReference>
<dbReference type="Proteomes" id="UP000439550">
    <property type="component" value="Unassembled WGS sequence"/>
</dbReference>
<dbReference type="GO" id="GO:0071555">
    <property type="term" value="P:cell wall organization"/>
    <property type="evidence" value="ECO:0007669"/>
    <property type="project" value="UniProtKB-KW"/>
</dbReference>
<organism evidence="5 6">
    <name type="scientific">Lactococcus hircilactis</name>
    <dbReference type="NCBI Taxonomy" id="1494462"/>
    <lineage>
        <taxon>Bacteria</taxon>
        <taxon>Bacillati</taxon>
        <taxon>Bacillota</taxon>
        <taxon>Bacilli</taxon>
        <taxon>Lactobacillales</taxon>
        <taxon>Streptococcaceae</taxon>
        <taxon>Lactococcus</taxon>
    </lineage>
</organism>
<keyword evidence="1 4" id="KW-0808">Transferase</keyword>
<dbReference type="InterPro" id="IPR029044">
    <property type="entry name" value="Nucleotide-diphossugar_trans"/>
</dbReference>
<dbReference type="GO" id="GO:0047349">
    <property type="term" value="F:D-ribitol-5-phosphate cytidylyltransferase activity"/>
    <property type="evidence" value="ECO:0007669"/>
    <property type="project" value="UniProtKB-UniRule"/>
</dbReference>
<dbReference type="RefSeq" id="WP_153495627.1">
    <property type="nucleotide sequence ID" value="NZ_CBCRWP010000012.1"/>
</dbReference>
<dbReference type="UniPathway" id="UPA00790"/>
<protein>
    <recommendedName>
        <fullName evidence="4">Ribitol-5-phosphate cytidylyltransferase</fullName>
        <ecNumber evidence="4">2.7.7.40</ecNumber>
    </recommendedName>
</protein>
<dbReference type="InterPro" id="IPR034709">
    <property type="entry name" value="TarI"/>
</dbReference>
<dbReference type="PANTHER" id="PTHR32125">
    <property type="entry name" value="2-C-METHYL-D-ERYTHRITOL 4-PHOSPHATE CYTIDYLYLTRANSFERASE, CHLOROPLASTIC"/>
    <property type="match status" value="1"/>
</dbReference>
<dbReference type="SUPFAM" id="SSF53448">
    <property type="entry name" value="Nucleotide-diphospho-sugar transferases"/>
    <property type="match status" value="1"/>
</dbReference>
<evidence type="ECO:0000256" key="4">
    <source>
        <dbReference type="HAMAP-Rule" id="MF_02068"/>
    </source>
</evidence>
<comment type="pathway">
    <text evidence="4">Cell wall biogenesis; poly(ribitol phosphate) teichoic acid biosynthesis.</text>
</comment>
<dbReference type="GO" id="GO:1902012">
    <property type="term" value="P:poly(ribitol phosphate) teichoic acid biosynthetic process"/>
    <property type="evidence" value="ECO:0007669"/>
    <property type="project" value="UniProtKB-UniRule"/>
</dbReference>
<dbReference type="EC" id="2.7.7.40" evidence="4"/>
<keyword evidence="2 4" id="KW-0548">Nucleotidyltransferase</keyword>
<evidence type="ECO:0000313" key="6">
    <source>
        <dbReference type="Proteomes" id="UP000439550"/>
    </source>
</evidence>
<reference evidence="5 6" key="1">
    <citation type="submission" date="2019-10" db="EMBL/GenBank/DDBJ databases">
        <authorList>
            <person name="Dong K."/>
        </authorList>
    </citation>
    <scope>NUCLEOTIDE SEQUENCE [LARGE SCALE GENOMIC DNA]</scope>
    <source>
        <strain evidence="5 6">DSM 28960</strain>
    </source>
</reference>
<dbReference type="AlphaFoldDB" id="A0A7X2D053"/>
<dbReference type="FunFam" id="3.90.550.10:FF:000003">
    <property type="entry name" value="2-C-methyl-D-erythritol 4-phosphate cytidylyltransferase"/>
    <property type="match status" value="1"/>
</dbReference>
<dbReference type="Pfam" id="PF01128">
    <property type="entry name" value="IspD"/>
    <property type="match status" value="1"/>
</dbReference>
<accession>A0A7X2D053</accession>
<dbReference type="Gene3D" id="3.90.550.10">
    <property type="entry name" value="Spore Coat Polysaccharide Biosynthesis Protein SpsA, Chain A"/>
    <property type="match status" value="1"/>
</dbReference>
<name>A0A7X2D053_9LACT</name>
<proteinExistence type="inferred from homology"/>
<feature type="binding site" evidence="4">
    <location>
        <begin position="81"/>
        <end position="87"/>
    </location>
    <ligand>
        <name>CTP</name>
        <dbReference type="ChEBI" id="CHEBI:37563"/>
    </ligand>
</feature>
<comment type="caution">
    <text evidence="4">Lacks conserved residue(s) required for the propagation of feature annotation.</text>
</comment>
<gene>
    <name evidence="4" type="primary">tarI</name>
    <name evidence="5" type="ORF">GHI93_03435</name>
</gene>
<dbReference type="GO" id="GO:0050518">
    <property type="term" value="F:2-C-methyl-D-erythritol 4-phosphate cytidylyltransferase activity"/>
    <property type="evidence" value="ECO:0007669"/>
    <property type="project" value="UniProtKB-ARBA"/>
</dbReference>
<comment type="caution">
    <text evidence="5">The sequence shown here is derived from an EMBL/GenBank/DDBJ whole genome shotgun (WGS) entry which is preliminary data.</text>
</comment>
<sequence length="238" mass="26474">MLYAQIMAGGIGKRMGNVPLPKQFLMLGSKPIIIHTIEKFILNDQFDMILVSIPESWIDYTNEIFEKYKVKDDRIRVIAGGKERNDTIQNAINYIEKNIGLNDDDWIVAHDAVRPFITKKIIDENIKAASNFEAVDTVVPAFDTIVRGDGTEVSEIPVRDEMYQGQTPQSFKIKAFQDGFSALSDEQKAILSDTAKIILLSGKKVGMVAGELSNIKITTPYDLRIANAILLTGHTAGE</sequence>
<feature type="site" description="Positions ribitol 5-phosphate for the nucleophilic attack" evidence="4">
    <location>
        <position position="216"/>
    </location>
</feature>
<keyword evidence="6" id="KW-1185">Reference proteome</keyword>
<dbReference type="OrthoDB" id="9806837at2"/>
<comment type="similarity">
    <text evidence="4">Belongs to the IspD/TarI cytidylyltransferase family. TarI subfamily.</text>
</comment>
<dbReference type="InterPro" id="IPR050088">
    <property type="entry name" value="IspD/TarI_cytidylyltransf_bact"/>
</dbReference>
<evidence type="ECO:0000313" key="5">
    <source>
        <dbReference type="EMBL" id="MQW39006.1"/>
    </source>
</evidence>
<dbReference type="EMBL" id="WITJ01000004">
    <property type="protein sequence ID" value="MQW39006.1"/>
    <property type="molecule type" value="Genomic_DNA"/>
</dbReference>
<evidence type="ECO:0000256" key="3">
    <source>
        <dbReference type="ARBA" id="ARBA00022944"/>
    </source>
</evidence>
<feature type="site" description="Transition state stabilizer" evidence="4">
    <location>
        <position position="14"/>
    </location>
</feature>
<keyword evidence="4" id="KW-0961">Cell wall biogenesis/degradation</keyword>